<dbReference type="InterPro" id="IPR009057">
    <property type="entry name" value="Homeodomain-like_sf"/>
</dbReference>
<dbReference type="InterPro" id="IPR051912">
    <property type="entry name" value="Alkylbase_DNA_Glycosylase/TA"/>
</dbReference>
<dbReference type="Gene3D" id="3.40.10.10">
    <property type="entry name" value="DNA Methylphosphotriester Repair Domain"/>
    <property type="match status" value="1"/>
</dbReference>
<feature type="domain" description="HTH araC/xylS-type" evidence="8">
    <location>
        <begin position="85"/>
        <end position="181"/>
    </location>
</feature>
<dbReference type="InterPro" id="IPR004026">
    <property type="entry name" value="Ada_DNA_repair_Zn-bd"/>
</dbReference>
<dbReference type="PANTHER" id="PTHR43003">
    <property type="entry name" value="DNA-3-METHYLADENINE GLYCOSYLASE"/>
    <property type="match status" value="1"/>
</dbReference>
<dbReference type="InterPro" id="IPR010316">
    <property type="entry name" value="AlkA_N"/>
</dbReference>
<dbReference type="SUPFAM" id="SSF46689">
    <property type="entry name" value="Homeodomain-like"/>
    <property type="match status" value="1"/>
</dbReference>
<comment type="caution">
    <text evidence="9">The sequence shown here is derived from an EMBL/GenBank/DDBJ whole genome shotgun (WGS) entry which is preliminary data.</text>
</comment>
<comment type="cofactor">
    <cofactor evidence="1">
        <name>Zn(2+)</name>
        <dbReference type="ChEBI" id="CHEBI:29105"/>
    </cofactor>
</comment>
<dbReference type="Proteomes" id="UP001520878">
    <property type="component" value="Unassembled WGS sequence"/>
</dbReference>
<evidence type="ECO:0000256" key="4">
    <source>
        <dbReference type="ARBA" id="ARBA00023015"/>
    </source>
</evidence>
<keyword evidence="7" id="KW-0234">DNA repair</keyword>
<evidence type="ECO:0000256" key="1">
    <source>
        <dbReference type="ARBA" id="ARBA00001947"/>
    </source>
</evidence>
<dbReference type="RefSeq" id="WP_229161057.1">
    <property type="nucleotide sequence ID" value="NZ_JAJEWP010000003.1"/>
</dbReference>
<dbReference type="InterPro" id="IPR011257">
    <property type="entry name" value="DNA_glycosylase"/>
</dbReference>
<dbReference type="SMART" id="SM00342">
    <property type="entry name" value="HTH_ARAC"/>
    <property type="match status" value="1"/>
</dbReference>
<dbReference type="PROSITE" id="PS01124">
    <property type="entry name" value="HTH_ARAC_FAMILY_2"/>
    <property type="match status" value="1"/>
</dbReference>
<evidence type="ECO:0000256" key="5">
    <source>
        <dbReference type="ARBA" id="ARBA00023159"/>
    </source>
</evidence>
<dbReference type="Gene3D" id="1.10.10.60">
    <property type="entry name" value="Homeodomain-like"/>
    <property type="match status" value="1"/>
</dbReference>
<evidence type="ECO:0000256" key="3">
    <source>
        <dbReference type="ARBA" id="ARBA00022763"/>
    </source>
</evidence>
<dbReference type="Pfam" id="PF06029">
    <property type="entry name" value="AlkA_N"/>
    <property type="match status" value="1"/>
</dbReference>
<organism evidence="9 10">
    <name type="scientific">Fluctibacter halophilus</name>
    <dbReference type="NCBI Taxonomy" id="226011"/>
    <lineage>
        <taxon>Bacteria</taxon>
        <taxon>Pseudomonadati</taxon>
        <taxon>Pseudomonadota</taxon>
        <taxon>Gammaproteobacteria</taxon>
        <taxon>Alteromonadales</taxon>
        <taxon>Alteromonadaceae</taxon>
        <taxon>Fluctibacter</taxon>
    </lineage>
</organism>
<keyword evidence="6" id="KW-0804">Transcription</keyword>
<dbReference type="Pfam" id="PF02805">
    <property type="entry name" value="Ada_Zn_binding"/>
    <property type="match status" value="1"/>
</dbReference>
<dbReference type="PANTHER" id="PTHR43003:SF13">
    <property type="entry name" value="DNA-3-METHYLADENINE GLYCOSYLASE 2"/>
    <property type="match status" value="1"/>
</dbReference>
<evidence type="ECO:0000256" key="2">
    <source>
        <dbReference type="ARBA" id="ARBA00022603"/>
    </source>
</evidence>
<accession>A0ABS8GAM0</accession>
<dbReference type="EMBL" id="JAJEWP010000003">
    <property type="protein sequence ID" value="MCC2617121.1"/>
    <property type="molecule type" value="Genomic_DNA"/>
</dbReference>
<evidence type="ECO:0000256" key="7">
    <source>
        <dbReference type="ARBA" id="ARBA00023204"/>
    </source>
</evidence>
<dbReference type="SUPFAM" id="SSF48150">
    <property type="entry name" value="DNA-glycosylase"/>
    <property type="match status" value="1"/>
</dbReference>
<dbReference type="Gene3D" id="3.30.310.20">
    <property type="entry name" value="DNA-3-methyladenine glycosylase AlkA, N-terminal domain"/>
    <property type="match status" value="1"/>
</dbReference>
<evidence type="ECO:0000313" key="10">
    <source>
        <dbReference type="Proteomes" id="UP001520878"/>
    </source>
</evidence>
<name>A0ABS8GAM0_9ALTE</name>
<gene>
    <name evidence="9" type="ORF">LJ739_12785</name>
</gene>
<dbReference type="InterPro" id="IPR018060">
    <property type="entry name" value="HTH_AraC"/>
</dbReference>
<keyword evidence="4" id="KW-0805">Transcription regulation</keyword>
<keyword evidence="5" id="KW-0010">Activator</keyword>
<dbReference type="Pfam" id="PF12833">
    <property type="entry name" value="HTH_18"/>
    <property type="match status" value="1"/>
</dbReference>
<protein>
    <submittedName>
        <fullName evidence="9">Helix-turn-helix domain-containing protein</fullName>
    </submittedName>
</protein>
<keyword evidence="10" id="KW-1185">Reference proteome</keyword>
<evidence type="ECO:0000256" key="6">
    <source>
        <dbReference type="ARBA" id="ARBA00023163"/>
    </source>
</evidence>
<keyword evidence="3" id="KW-0227">DNA damage</keyword>
<sequence>MQQQAFQNARLARDRRFDGRFFVAVKTTGIFCRPICPAPAPKESNVEYFDLAHQAVQAGYRPCIRCRPDSAPSSYAWKGVDTTLERAIRLLKANPHQDIATIAQRLGITDRYCRQLFNQRLGVSPKQFQLAEQLLFAKQLLQQSPLPVEQVAQACGFQSARRLQDNMRRHFNLTPKQLRRADIDLPSTLTLSLSYRPPYDWLGVRRFLALRAVEGMETVTEHSYSRTINLFSENGQVVVTGDIHATHVPDAHRFDVQLRLSDIGYVKPVVEQLRRCLDLDADPASIARGLSDAGIDVGQQTPGLRLPGVWHPFEAGVRAVLGQQVSVTAAIGLVTRVVDELGQCHSSGRFFPTPEAVANSELSFLRMPGARRQALRTLATFFVDAPQAALQPENWLALKGIGPWTVAYAKLRGCSEPDIFLEGDLVIRKQRQSVSLRPEMATPWRSYLTFQLWAFA</sequence>
<proteinExistence type="predicted"/>
<reference evidence="9 10" key="1">
    <citation type="submission" date="2021-10" db="EMBL/GenBank/DDBJ databases">
        <title>Draft genome of Aestuariibacter halophilus JC2043.</title>
        <authorList>
            <person name="Emsley S.A."/>
            <person name="Pfannmuller K.M."/>
            <person name="Ushijima B."/>
            <person name="Saw J.H."/>
            <person name="Videau P."/>
        </authorList>
    </citation>
    <scope>NUCLEOTIDE SEQUENCE [LARGE SCALE GENOMIC DNA]</scope>
    <source>
        <strain evidence="9 10">JC2043</strain>
    </source>
</reference>
<keyword evidence="2" id="KW-0489">Methyltransferase</keyword>
<dbReference type="Gene3D" id="1.10.340.30">
    <property type="entry name" value="Hypothetical protein, domain 2"/>
    <property type="match status" value="1"/>
</dbReference>
<dbReference type="SUPFAM" id="SSF55945">
    <property type="entry name" value="TATA-box binding protein-like"/>
    <property type="match status" value="1"/>
</dbReference>
<keyword evidence="2" id="KW-0808">Transferase</keyword>
<evidence type="ECO:0000313" key="9">
    <source>
        <dbReference type="EMBL" id="MCC2617121.1"/>
    </source>
</evidence>
<dbReference type="InterPro" id="IPR037046">
    <property type="entry name" value="AlkA_N_sf"/>
</dbReference>
<dbReference type="InterPro" id="IPR035451">
    <property type="entry name" value="Ada-like_dom_sf"/>
</dbReference>
<evidence type="ECO:0000259" key="8">
    <source>
        <dbReference type="PROSITE" id="PS01124"/>
    </source>
</evidence>
<dbReference type="SMART" id="SM01009">
    <property type="entry name" value="AlkA_N"/>
    <property type="match status" value="1"/>
</dbReference>
<dbReference type="SUPFAM" id="SSF57884">
    <property type="entry name" value="Ada DNA repair protein, N-terminal domain (N-Ada 10)"/>
    <property type="match status" value="1"/>
</dbReference>